<reference evidence="8" key="1">
    <citation type="journal article" date="2019" name="Int. J. Syst. Evol. Microbiol.">
        <title>The Global Catalogue of Microorganisms (GCM) 10K type strain sequencing project: providing services to taxonomists for standard genome sequencing and annotation.</title>
        <authorList>
            <consortium name="The Broad Institute Genomics Platform"/>
            <consortium name="The Broad Institute Genome Sequencing Center for Infectious Disease"/>
            <person name="Wu L."/>
            <person name="Ma J."/>
        </authorList>
    </citation>
    <scope>NUCLEOTIDE SEQUENCE [LARGE SCALE GENOMIC DNA]</scope>
    <source>
        <strain evidence="8">CGMCC 1.18439</strain>
    </source>
</reference>
<dbReference type="SUPFAM" id="SSF53822">
    <property type="entry name" value="Periplasmic binding protein-like I"/>
    <property type="match status" value="1"/>
</dbReference>
<feature type="signal peptide" evidence="5">
    <location>
        <begin position="1"/>
        <end position="16"/>
    </location>
</feature>
<evidence type="ECO:0000256" key="3">
    <source>
        <dbReference type="ARBA" id="ARBA00022729"/>
    </source>
</evidence>
<dbReference type="Pfam" id="PF13407">
    <property type="entry name" value="Peripla_BP_4"/>
    <property type="match status" value="1"/>
</dbReference>
<comment type="caution">
    <text evidence="7">The sequence shown here is derived from an EMBL/GenBank/DDBJ whole genome shotgun (WGS) entry which is preliminary data.</text>
</comment>
<gene>
    <name evidence="7" type="primary">rbsB</name>
    <name evidence="7" type="ORF">GCM10017783_25170</name>
</gene>
<keyword evidence="3 5" id="KW-0732">Signal</keyword>
<evidence type="ECO:0000256" key="4">
    <source>
        <dbReference type="SAM" id="MobiDB-lite"/>
    </source>
</evidence>
<dbReference type="NCBIfam" id="NF007936">
    <property type="entry name" value="PRK10653.1"/>
    <property type="match status" value="1"/>
</dbReference>
<dbReference type="PANTHER" id="PTHR46847">
    <property type="entry name" value="D-ALLOSE-BINDING PERIPLASMIC PROTEIN-RELATED"/>
    <property type="match status" value="1"/>
</dbReference>
<evidence type="ECO:0000313" key="7">
    <source>
        <dbReference type="EMBL" id="GHG11871.1"/>
    </source>
</evidence>
<dbReference type="InterPro" id="IPR025997">
    <property type="entry name" value="SBP_2_dom"/>
</dbReference>
<accession>A0ABQ3KEX5</accession>
<feature type="region of interest" description="Disordered" evidence="4">
    <location>
        <begin position="21"/>
        <end position="53"/>
    </location>
</feature>
<dbReference type="PANTHER" id="PTHR46847:SF1">
    <property type="entry name" value="D-ALLOSE-BINDING PERIPLASMIC PROTEIN-RELATED"/>
    <property type="match status" value="1"/>
</dbReference>
<evidence type="ECO:0000313" key="8">
    <source>
        <dbReference type="Proteomes" id="UP000632154"/>
    </source>
</evidence>
<evidence type="ECO:0000256" key="1">
    <source>
        <dbReference type="ARBA" id="ARBA00004196"/>
    </source>
</evidence>
<protein>
    <submittedName>
        <fullName evidence="7">D-ribose ABC transporter substrate-binding protein</fullName>
    </submittedName>
</protein>
<evidence type="ECO:0000256" key="2">
    <source>
        <dbReference type="ARBA" id="ARBA00007639"/>
    </source>
</evidence>
<evidence type="ECO:0000256" key="5">
    <source>
        <dbReference type="SAM" id="SignalP"/>
    </source>
</evidence>
<organism evidence="7 8">
    <name type="scientific">Deinococcus piscis</name>
    <dbReference type="NCBI Taxonomy" id="394230"/>
    <lineage>
        <taxon>Bacteria</taxon>
        <taxon>Thermotogati</taxon>
        <taxon>Deinococcota</taxon>
        <taxon>Deinococci</taxon>
        <taxon>Deinococcales</taxon>
        <taxon>Deinococcaceae</taxon>
        <taxon>Deinococcus</taxon>
    </lineage>
</organism>
<feature type="chain" id="PRO_5047440354" evidence="5">
    <location>
        <begin position="17"/>
        <end position="332"/>
    </location>
</feature>
<proteinExistence type="inferred from homology"/>
<feature type="domain" description="Periplasmic binding protein" evidence="6">
    <location>
        <begin position="63"/>
        <end position="312"/>
    </location>
</feature>
<name>A0ABQ3KEX5_9DEIO</name>
<comment type="subcellular location">
    <subcellularLocation>
        <location evidence="1">Cell envelope</location>
    </subcellularLocation>
</comment>
<sequence length="332" mass="33770">MKKIFALLTFTLLATACDSTKETTTTTSATQTETVQTTSAAATAPASDAQAASAPATAEGATVGLSISTLNNPFFVELRDGAQAAADAGGAELTVLDAQDRADKQASDIEDLVTRGVDVILVNATDSDAIVPSIMTANEAGIPVITVDRSANGGQVAYHIASDNVAGGKLAGEFIREQLGGSGNVVELQGVPGSSAARDRGEGFNIVVKENADMKVVAAQPADFNRAKGLSVMENILQAQPEIDAVFAHNDEMALGALQAITAAGRDIMVVGFDATPDAVEAVKGGTLAATVAQKPGEIGRLGVEKALELISSGNVPAATENVPVDLELVKP</sequence>
<dbReference type="CDD" id="cd06323">
    <property type="entry name" value="PBP1_ribose_binding"/>
    <property type="match status" value="1"/>
</dbReference>
<comment type="similarity">
    <text evidence="2">Belongs to the bacterial solute-binding protein 2 family.</text>
</comment>
<dbReference type="Proteomes" id="UP000632154">
    <property type="component" value="Unassembled WGS sequence"/>
</dbReference>
<evidence type="ECO:0000259" key="6">
    <source>
        <dbReference type="Pfam" id="PF13407"/>
    </source>
</evidence>
<keyword evidence="8" id="KW-1185">Reference proteome</keyword>
<dbReference type="EMBL" id="BNAL01000055">
    <property type="protein sequence ID" value="GHG11871.1"/>
    <property type="molecule type" value="Genomic_DNA"/>
</dbReference>
<dbReference type="Gene3D" id="3.40.50.2300">
    <property type="match status" value="2"/>
</dbReference>
<dbReference type="PROSITE" id="PS51257">
    <property type="entry name" value="PROKAR_LIPOPROTEIN"/>
    <property type="match status" value="1"/>
</dbReference>
<dbReference type="RefSeq" id="WP_189644106.1">
    <property type="nucleotide sequence ID" value="NZ_BNAL01000055.1"/>
</dbReference>
<dbReference type="InterPro" id="IPR028082">
    <property type="entry name" value="Peripla_BP_I"/>
</dbReference>